<comment type="caution">
    <text evidence="5">The sequence shown here is derived from an EMBL/GenBank/DDBJ whole genome shotgun (WGS) entry which is preliminary data.</text>
</comment>
<protein>
    <submittedName>
        <fullName evidence="5">Extracellular solute-binding protein</fullName>
    </submittedName>
</protein>
<dbReference type="OrthoDB" id="2643984at2"/>
<evidence type="ECO:0000256" key="2">
    <source>
        <dbReference type="ARBA" id="ARBA00008520"/>
    </source>
</evidence>
<keyword evidence="3" id="KW-0813">Transport</keyword>
<organism evidence="5 6">
    <name type="scientific">Paenibacillus pinisoli</name>
    <dbReference type="NCBI Taxonomy" id="1276110"/>
    <lineage>
        <taxon>Bacteria</taxon>
        <taxon>Bacillati</taxon>
        <taxon>Bacillota</taxon>
        <taxon>Bacilli</taxon>
        <taxon>Bacillales</taxon>
        <taxon>Paenibacillaceae</taxon>
        <taxon>Paenibacillus</taxon>
    </lineage>
</organism>
<keyword evidence="4" id="KW-0732">Signal</keyword>
<evidence type="ECO:0000256" key="1">
    <source>
        <dbReference type="ARBA" id="ARBA00004196"/>
    </source>
</evidence>
<evidence type="ECO:0000256" key="3">
    <source>
        <dbReference type="ARBA" id="ARBA00022448"/>
    </source>
</evidence>
<dbReference type="InterPro" id="IPR006059">
    <property type="entry name" value="SBP"/>
</dbReference>
<accession>A0A3A6PD50</accession>
<dbReference type="PANTHER" id="PTHR43649:SF31">
    <property type="entry name" value="SN-GLYCEROL-3-PHOSPHATE-BINDING PERIPLASMIC PROTEIN UGPB"/>
    <property type="match status" value="1"/>
</dbReference>
<dbReference type="EMBL" id="QXQB01000004">
    <property type="protein sequence ID" value="RJX37960.1"/>
    <property type="molecule type" value="Genomic_DNA"/>
</dbReference>
<evidence type="ECO:0000313" key="5">
    <source>
        <dbReference type="EMBL" id="RJX37960.1"/>
    </source>
</evidence>
<dbReference type="AlphaFoldDB" id="A0A3A6PD50"/>
<comment type="similarity">
    <text evidence="2">Belongs to the bacterial solute-binding protein 1 family.</text>
</comment>
<gene>
    <name evidence="5" type="ORF">D3P09_17920</name>
</gene>
<dbReference type="GO" id="GO:0030313">
    <property type="term" value="C:cell envelope"/>
    <property type="evidence" value="ECO:0007669"/>
    <property type="project" value="UniProtKB-SubCell"/>
</dbReference>
<proteinExistence type="inferred from homology"/>
<comment type="subcellular location">
    <subcellularLocation>
        <location evidence="1">Cell envelope</location>
    </subcellularLocation>
</comment>
<keyword evidence="6" id="KW-1185">Reference proteome</keyword>
<evidence type="ECO:0000313" key="6">
    <source>
        <dbReference type="Proteomes" id="UP000267798"/>
    </source>
</evidence>
<evidence type="ECO:0000256" key="4">
    <source>
        <dbReference type="ARBA" id="ARBA00022729"/>
    </source>
</evidence>
<dbReference type="Gene3D" id="3.40.190.10">
    <property type="entry name" value="Periplasmic binding protein-like II"/>
    <property type="match status" value="1"/>
</dbReference>
<sequence>MIEVFLLSIYRRLLMNRWLAVVFCMLVAALAGSACSGKEAVKDPVTLTVLSGSGSTEFNKAYGDIFRQKYPHVTLRVINYTQHEAYKTMDDLTKVMNDVQPDIVELYSSQLVDLVDKGQLVELDSYIQSSSFDIENMYAPVIEALRLYGEGRLYGLTPYFPGSALYYNKTLFDLNQIPVPSVGVTWEQIIDTAKLFPPNEGYVGTYIRKAPANKFNYISYIGLENGLREMDSTGKRVTVDTESWRTIWAKGIEAFQSGAIAEVASEPFPQSFSEDEYIELWLKNNAFAAGKAAMVVAGYGMAEQLELIGNSQSPNKPDFEWDIAAYIPNGSKPSGAFISDMNKIFSITTYSKNVQDAWELLSFMHSESAMLSLNNQQDLGYGYLSSRPSAARKIGDKNIGAFYSAAEAVNSGGAAKVPDAFLLSFMKIGEEEIELAISGEQTVEQSIANIQERGQQALEAALLAEGESEQ</sequence>
<name>A0A3A6PD50_9BACL</name>
<dbReference type="SUPFAM" id="SSF53850">
    <property type="entry name" value="Periplasmic binding protein-like II"/>
    <property type="match status" value="1"/>
</dbReference>
<dbReference type="Pfam" id="PF01547">
    <property type="entry name" value="SBP_bac_1"/>
    <property type="match status" value="1"/>
</dbReference>
<reference evidence="5 6" key="1">
    <citation type="submission" date="2018-09" db="EMBL/GenBank/DDBJ databases">
        <title>Paenibacillus aracenensis nov. sp. isolated from a cave in southern Spain.</title>
        <authorList>
            <person name="Jurado V."/>
            <person name="Gutierrez-Patricio S."/>
            <person name="Gonzalez-Pimentel J.L."/>
            <person name="Miller A.Z."/>
            <person name="Laiz L."/>
            <person name="Saiz-Jimenez C."/>
        </authorList>
    </citation>
    <scope>NUCLEOTIDE SEQUENCE [LARGE SCALE GENOMIC DNA]</scope>
    <source>
        <strain evidence="5 6">JCM 19203</strain>
    </source>
</reference>
<dbReference type="InterPro" id="IPR050490">
    <property type="entry name" value="Bact_solute-bd_prot1"/>
</dbReference>
<dbReference type="PANTHER" id="PTHR43649">
    <property type="entry name" value="ARABINOSE-BINDING PROTEIN-RELATED"/>
    <property type="match status" value="1"/>
</dbReference>
<dbReference type="Proteomes" id="UP000267798">
    <property type="component" value="Unassembled WGS sequence"/>
</dbReference>